<accession>A0A6G4X6P1</accession>
<dbReference type="AlphaFoldDB" id="A0A6G4X6P1"/>
<dbReference type="Gene3D" id="1.10.287.1060">
    <property type="entry name" value="ESAT-6-like"/>
    <property type="match status" value="1"/>
</dbReference>
<keyword evidence="3" id="KW-1185">Reference proteome</keyword>
<proteinExistence type="predicted"/>
<evidence type="ECO:0000256" key="1">
    <source>
        <dbReference type="SAM" id="Coils"/>
    </source>
</evidence>
<evidence type="ECO:0000313" key="2">
    <source>
        <dbReference type="EMBL" id="NGO73185.1"/>
    </source>
</evidence>
<sequence>MVDLTYQDVMRADFSSLTAAAKQWRAMGDAFDALRQDYANQVRNKAKGWSGEAAKSFWTASDTALYEFGAAKTQAHSIAKLLDNGHDMLTEAREVVKRARSTAEDKGGMKVDAYGKCTTDISKLTAEEAQGVLRDPTRLDTERAWTNWIQRAVQGVVAADRLVRAALESAGTDADARGDLNGFNGKAPSGLEEFARQEAALQAAKAAEKAEKKKADDLSRKITKGTLVGLYLFLRSGGDLGKFAASSINAVAEATGYNKTQGICLNFSAGAGIGGSLDTCLIATRRPDGGVQLSSTFSPAAQTEGWDFGVGASIGVLKSNADDISQIRGGGWDKGGSVKSGPLGVDFNRSDAFGAKNSKGDSVSSYFLGVGPGAEGKIGTGFSRTYGNVLWESPPQRGSK</sequence>
<comment type="caution">
    <text evidence="2">The sequence shown here is derived from an EMBL/GenBank/DDBJ whole genome shotgun (WGS) entry which is preliminary data.</text>
</comment>
<keyword evidence="1" id="KW-0175">Coiled coil</keyword>
<dbReference type="EMBL" id="JAAKZZ010000647">
    <property type="protein sequence ID" value="NGO73185.1"/>
    <property type="molecule type" value="Genomic_DNA"/>
</dbReference>
<organism evidence="2 3">
    <name type="scientific">Streptomyces boncukensis</name>
    <dbReference type="NCBI Taxonomy" id="2711219"/>
    <lineage>
        <taxon>Bacteria</taxon>
        <taxon>Bacillati</taxon>
        <taxon>Actinomycetota</taxon>
        <taxon>Actinomycetes</taxon>
        <taxon>Kitasatosporales</taxon>
        <taxon>Streptomycetaceae</taxon>
        <taxon>Streptomyces</taxon>
    </lineage>
</organism>
<dbReference type="Proteomes" id="UP000477722">
    <property type="component" value="Unassembled WGS sequence"/>
</dbReference>
<dbReference type="SUPFAM" id="SSF140453">
    <property type="entry name" value="EsxAB dimer-like"/>
    <property type="match status" value="1"/>
</dbReference>
<reference evidence="2 3" key="1">
    <citation type="submission" date="2020-02" db="EMBL/GenBank/DDBJ databases">
        <title>Whole-genome analyses of novel actinobacteria.</title>
        <authorList>
            <person name="Sahin N."/>
            <person name="Tatar D."/>
        </authorList>
    </citation>
    <scope>NUCLEOTIDE SEQUENCE [LARGE SCALE GENOMIC DNA]</scope>
    <source>
        <strain evidence="2 3">SB3404</strain>
    </source>
</reference>
<protein>
    <submittedName>
        <fullName evidence="2">Uncharacterized protein</fullName>
    </submittedName>
</protein>
<dbReference type="RefSeq" id="WP_165302846.1">
    <property type="nucleotide sequence ID" value="NZ_JAAKZZ010000647.1"/>
</dbReference>
<feature type="coiled-coil region" evidence="1">
    <location>
        <begin position="191"/>
        <end position="221"/>
    </location>
</feature>
<dbReference type="InterPro" id="IPR036689">
    <property type="entry name" value="ESAT-6-like_sf"/>
</dbReference>
<evidence type="ECO:0000313" key="3">
    <source>
        <dbReference type="Proteomes" id="UP000477722"/>
    </source>
</evidence>
<name>A0A6G4X6P1_9ACTN</name>
<gene>
    <name evidence="2" type="ORF">G5C65_33615</name>
</gene>